<sequence>MATDLDGVLPVRRVSIPVDAPVPTGSVNAYVVGEEPALLVDPQRRTEALDDAVAEVSVDHIAVTHAHPDHVGAVAAYAAETGATVWCRRGREARFADGTGIEPDRTFVEGSELPVGDGVDVIDTPGHAPDHVAFETAAGTLCGDVAIGQGSVAVAAPEGDVRAYLVALRRLYARDPPVLFPGHGPVIENPRAVCERLLRRRLDRERDALAAVEAGARDVDAVVEAVYDRDLTGIRGFARATMVAHLEKLDAARRVRFDREAETVEPS</sequence>
<dbReference type="RefSeq" id="WP_245705694.1">
    <property type="nucleotide sequence ID" value="NZ_FNPB01000001.1"/>
</dbReference>
<protein>
    <submittedName>
        <fullName evidence="2">Glyoxylase, beta-lactamase superfamily II</fullName>
    </submittedName>
</protein>
<dbReference type="STRING" id="660517.SAMN04487946_101142"/>
<dbReference type="PANTHER" id="PTHR23131">
    <property type="entry name" value="ENDORIBONUCLEASE LACTB2"/>
    <property type="match status" value="1"/>
</dbReference>
<dbReference type="SUPFAM" id="SSF56281">
    <property type="entry name" value="Metallo-hydrolase/oxidoreductase"/>
    <property type="match status" value="1"/>
</dbReference>
<dbReference type="InterPro" id="IPR050662">
    <property type="entry name" value="Sec-metab_biosynth-thioest"/>
</dbReference>
<dbReference type="Gene3D" id="1.10.10.10">
    <property type="entry name" value="Winged helix-like DNA-binding domain superfamily/Winged helix DNA-binding domain"/>
    <property type="match status" value="1"/>
</dbReference>
<proteinExistence type="predicted"/>
<dbReference type="SMART" id="SM00849">
    <property type="entry name" value="Lactamase_B"/>
    <property type="match status" value="1"/>
</dbReference>
<reference evidence="3" key="1">
    <citation type="submission" date="2016-10" db="EMBL/GenBank/DDBJ databases">
        <authorList>
            <person name="Varghese N."/>
            <person name="Submissions S."/>
        </authorList>
    </citation>
    <scope>NUCLEOTIDE SEQUENCE [LARGE SCALE GENOMIC DNA]</scope>
    <source>
        <strain evidence="3">CGMCC 1.10118</strain>
    </source>
</reference>
<dbReference type="Gene3D" id="3.60.15.10">
    <property type="entry name" value="Ribonuclease Z/Hydroxyacylglutathione hydrolase-like"/>
    <property type="match status" value="1"/>
</dbReference>
<feature type="domain" description="Metallo-beta-lactamase" evidence="1">
    <location>
        <begin position="26"/>
        <end position="183"/>
    </location>
</feature>
<dbReference type="InterPro" id="IPR036388">
    <property type="entry name" value="WH-like_DNA-bd_sf"/>
</dbReference>
<evidence type="ECO:0000313" key="2">
    <source>
        <dbReference type="EMBL" id="SDX56331.1"/>
    </source>
</evidence>
<evidence type="ECO:0000259" key="1">
    <source>
        <dbReference type="SMART" id="SM00849"/>
    </source>
</evidence>
<dbReference type="InterPro" id="IPR036866">
    <property type="entry name" value="RibonucZ/Hydroxyglut_hydro"/>
</dbReference>
<organism evidence="2 3">
    <name type="scientific">Halobellus clavatus</name>
    <dbReference type="NCBI Taxonomy" id="660517"/>
    <lineage>
        <taxon>Archaea</taxon>
        <taxon>Methanobacteriati</taxon>
        <taxon>Methanobacteriota</taxon>
        <taxon>Stenosarchaea group</taxon>
        <taxon>Halobacteria</taxon>
        <taxon>Halobacteriales</taxon>
        <taxon>Haloferacaceae</taxon>
        <taxon>Halobellus</taxon>
    </lineage>
</organism>
<evidence type="ECO:0000313" key="3">
    <source>
        <dbReference type="Proteomes" id="UP000199170"/>
    </source>
</evidence>
<dbReference type="EMBL" id="FNPB01000001">
    <property type="protein sequence ID" value="SDX56331.1"/>
    <property type="molecule type" value="Genomic_DNA"/>
</dbReference>
<dbReference type="PANTHER" id="PTHR23131:SF0">
    <property type="entry name" value="ENDORIBONUCLEASE LACTB2"/>
    <property type="match status" value="1"/>
</dbReference>
<dbReference type="Pfam" id="PF00753">
    <property type="entry name" value="Lactamase_B"/>
    <property type="match status" value="1"/>
</dbReference>
<dbReference type="Proteomes" id="UP000199170">
    <property type="component" value="Unassembled WGS sequence"/>
</dbReference>
<keyword evidence="3" id="KW-1185">Reference proteome</keyword>
<accession>A0A1H3CQA2</accession>
<dbReference type="AlphaFoldDB" id="A0A1H3CQA2"/>
<name>A0A1H3CQA2_9EURY</name>
<dbReference type="InterPro" id="IPR001279">
    <property type="entry name" value="Metallo-B-lactamas"/>
</dbReference>
<gene>
    <name evidence="2" type="ORF">SAMN04487946_101142</name>
</gene>